<dbReference type="OrthoDB" id="5511684at2759"/>
<organism evidence="2 3">
    <name type="scientific">Schizophyllum amplum</name>
    <dbReference type="NCBI Taxonomy" id="97359"/>
    <lineage>
        <taxon>Eukaryota</taxon>
        <taxon>Fungi</taxon>
        <taxon>Dikarya</taxon>
        <taxon>Basidiomycota</taxon>
        <taxon>Agaricomycotina</taxon>
        <taxon>Agaricomycetes</taxon>
        <taxon>Agaricomycetidae</taxon>
        <taxon>Agaricales</taxon>
        <taxon>Schizophyllaceae</taxon>
        <taxon>Schizophyllum</taxon>
    </lineage>
</organism>
<accession>A0A550CUR7</accession>
<sequence length="84" mass="9632">MSAAQSAFRRNLKHWFAVEAIPIYVIMGGAVTGAGWYLTRLARAPHVVWSRENSTPWNTIGPNQSPKMFNVNQEFESKWNRKLL</sequence>
<dbReference type="InterPro" id="IPR010530">
    <property type="entry name" value="B12D"/>
</dbReference>
<keyword evidence="3" id="KW-1185">Reference proteome</keyword>
<gene>
    <name evidence="2" type="ORF">BD626DRAFT_565351</name>
</gene>
<feature type="transmembrane region" description="Helical" evidence="1">
    <location>
        <begin position="20"/>
        <end position="39"/>
    </location>
</feature>
<proteinExistence type="predicted"/>
<evidence type="ECO:0000256" key="1">
    <source>
        <dbReference type="SAM" id="Phobius"/>
    </source>
</evidence>
<keyword evidence="1" id="KW-0812">Transmembrane</keyword>
<dbReference type="PANTHER" id="PTHR14256">
    <property type="entry name" value="NADH-UBIQUINONE OXIDOREDUCTASE MLRQ SUBUNIT"/>
    <property type="match status" value="1"/>
</dbReference>
<reference evidence="2 3" key="1">
    <citation type="journal article" date="2019" name="New Phytol.">
        <title>Comparative genomics reveals unique wood-decay strategies and fruiting body development in the Schizophyllaceae.</title>
        <authorList>
            <person name="Almasi E."/>
            <person name="Sahu N."/>
            <person name="Krizsan K."/>
            <person name="Balint B."/>
            <person name="Kovacs G.M."/>
            <person name="Kiss B."/>
            <person name="Cseklye J."/>
            <person name="Drula E."/>
            <person name="Henrissat B."/>
            <person name="Nagy I."/>
            <person name="Chovatia M."/>
            <person name="Adam C."/>
            <person name="LaButti K."/>
            <person name="Lipzen A."/>
            <person name="Riley R."/>
            <person name="Grigoriev I.V."/>
            <person name="Nagy L.G."/>
        </authorList>
    </citation>
    <scope>NUCLEOTIDE SEQUENCE [LARGE SCALE GENOMIC DNA]</scope>
    <source>
        <strain evidence="2 3">NL-1724</strain>
    </source>
</reference>
<keyword evidence="1" id="KW-1133">Transmembrane helix</keyword>
<evidence type="ECO:0000313" key="2">
    <source>
        <dbReference type="EMBL" id="TRM68519.1"/>
    </source>
</evidence>
<evidence type="ECO:0008006" key="4">
    <source>
        <dbReference type="Google" id="ProtNLM"/>
    </source>
</evidence>
<protein>
    <recommendedName>
        <fullName evidence="4">NADH-ubiquinone reductase complex 1 MLRQ subunit-domain-containing protein</fullName>
    </recommendedName>
</protein>
<dbReference type="EMBL" id="VDMD01000002">
    <property type="protein sequence ID" value="TRM68519.1"/>
    <property type="molecule type" value="Genomic_DNA"/>
</dbReference>
<evidence type="ECO:0000313" key="3">
    <source>
        <dbReference type="Proteomes" id="UP000320762"/>
    </source>
</evidence>
<dbReference type="AlphaFoldDB" id="A0A550CUR7"/>
<dbReference type="Proteomes" id="UP000320762">
    <property type="component" value="Unassembled WGS sequence"/>
</dbReference>
<name>A0A550CUR7_9AGAR</name>
<keyword evidence="1" id="KW-0472">Membrane</keyword>
<dbReference type="STRING" id="97359.A0A550CUR7"/>
<dbReference type="PANTHER" id="PTHR14256:SF1">
    <property type="entry name" value="GEO09626P1"/>
    <property type="match status" value="1"/>
</dbReference>
<comment type="caution">
    <text evidence="2">The sequence shown here is derived from an EMBL/GenBank/DDBJ whole genome shotgun (WGS) entry which is preliminary data.</text>
</comment>
<dbReference type="Pfam" id="PF06522">
    <property type="entry name" value="B12D"/>
    <property type="match status" value="1"/>
</dbReference>